<reference evidence="1" key="1">
    <citation type="submission" date="2021-02" db="EMBL/GenBank/DDBJ databases">
        <authorList>
            <person name="Nowell W R."/>
        </authorList>
    </citation>
    <scope>NUCLEOTIDE SEQUENCE</scope>
</reference>
<accession>A0A815TLF6</accession>
<dbReference type="Proteomes" id="UP000663864">
    <property type="component" value="Unassembled WGS sequence"/>
</dbReference>
<dbReference type="EMBL" id="CAJNOT010007483">
    <property type="protein sequence ID" value="CAF1506759.1"/>
    <property type="molecule type" value="Genomic_DNA"/>
</dbReference>
<evidence type="ECO:0000313" key="1">
    <source>
        <dbReference type="EMBL" id="CAF1506759.1"/>
    </source>
</evidence>
<dbReference type="AlphaFoldDB" id="A0A815TLF6"/>
<name>A0A815TLF6_9BILA</name>
<proteinExistence type="predicted"/>
<gene>
    <name evidence="1" type="ORF">ZHD862_LOCUS37713</name>
</gene>
<protein>
    <submittedName>
        <fullName evidence="1">Uncharacterized protein</fullName>
    </submittedName>
</protein>
<evidence type="ECO:0000313" key="2">
    <source>
        <dbReference type="Proteomes" id="UP000663864"/>
    </source>
</evidence>
<sequence>MKKWILLGGRIENAWIPKVADCVRIVSAALNCYRGPIGVNTINSDDTALTQYMRNQID</sequence>
<feature type="non-terminal residue" evidence="1">
    <location>
        <position position="58"/>
    </location>
</feature>
<comment type="caution">
    <text evidence="1">The sequence shown here is derived from an EMBL/GenBank/DDBJ whole genome shotgun (WGS) entry which is preliminary data.</text>
</comment>
<organism evidence="1 2">
    <name type="scientific">Rotaria sordida</name>
    <dbReference type="NCBI Taxonomy" id="392033"/>
    <lineage>
        <taxon>Eukaryota</taxon>
        <taxon>Metazoa</taxon>
        <taxon>Spiralia</taxon>
        <taxon>Gnathifera</taxon>
        <taxon>Rotifera</taxon>
        <taxon>Eurotatoria</taxon>
        <taxon>Bdelloidea</taxon>
        <taxon>Philodinida</taxon>
        <taxon>Philodinidae</taxon>
        <taxon>Rotaria</taxon>
    </lineage>
</organism>